<reference evidence="3" key="1">
    <citation type="journal article" date="2019" name="Int. J. Syst. Evol. Microbiol.">
        <title>The Global Catalogue of Microorganisms (GCM) 10K type strain sequencing project: providing services to taxonomists for standard genome sequencing and annotation.</title>
        <authorList>
            <consortium name="The Broad Institute Genomics Platform"/>
            <consortium name="The Broad Institute Genome Sequencing Center for Infectious Disease"/>
            <person name="Wu L."/>
            <person name="Ma J."/>
        </authorList>
    </citation>
    <scope>NUCLEOTIDE SEQUENCE [LARGE SCALE GENOMIC DNA]</scope>
    <source>
        <strain evidence="3">CCUG 58938</strain>
    </source>
</reference>
<protein>
    <submittedName>
        <fullName evidence="2">TetR/AcrR family transcriptional regulator</fullName>
    </submittedName>
</protein>
<dbReference type="InterPro" id="IPR041673">
    <property type="entry name" value="TetR_C_23"/>
</dbReference>
<dbReference type="RefSeq" id="WP_377585649.1">
    <property type="nucleotide sequence ID" value="NZ_JBHTKA010000015.1"/>
</dbReference>
<accession>A0ABW3KBT9</accession>
<dbReference type="InterPro" id="IPR036271">
    <property type="entry name" value="Tet_transcr_reg_TetR-rel_C_sf"/>
</dbReference>
<evidence type="ECO:0000313" key="2">
    <source>
        <dbReference type="EMBL" id="MFD1003239.1"/>
    </source>
</evidence>
<sequence>METTKKSTRKSESKASDEKIKSAYITYLLTEGRQPASIFKFCLDNGMKEEEFYNHFGSFDALERHIWKGFIDKTIARLQSDNSFNEFSTREQVLAFYFTLLEELRANRSFVLQQLCHIKRLELTPGFLKGFKESFETFFGNILNQGKGKGEVATRPYLDKRYPQLFWLHMGFILTFWKEDDSTGFEKTDAAIEKSVNLAFDLIGKGAVDAAIDFGKFLYQNKR</sequence>
<dbReference type="SUPFAM" id="SSF48498">
    <property type="entry name" value="Tetracyclin repressor-like, C-terminal domain"/>
    <property type="match status" value="1"/>
</dbReference>
<name>A0ABW3KBT9_9BACT</name>
<proteinExistence type="predicted"/>
<evidence type="ECO:0000259" key="1">
    <source>
        <dbReference type="Pfam" id="PF17931"/>
    </source>
</evidence>
<dbReference type="Pfam" id="PF17931">
    <property type="entry name" value="TetR_C_23"/>
    <property type="match status" value="1"/>
</dbReference>
<comment type="caution">
    <text evidence="2">The sequence shown here is derived from an EMBL/GenBank/DDBJ whole genome shotgun (WGS) entry which is preliminary data.</text>
</comment>
<dbReference type="EMBL" id="JBHTKA010000015">
    <property type="protein sequence ID" value="MFD1003239.1"/>
    <property type="molecule type" value="Genomic_DNA"/>
</dbReference>
<dbReference type="Proteomes" id="UP001597112">
    <property type="component" value="Unassembled WGS sequence"/>
</dbReference>
<dbReference type="Gene3D" id="1.10.357.10">
    <property type="entry name" value="Tetracycline Repressor, domain 2"/>
    <property type="match status" value="1"/>
</dbReference>
<keyword evidence="3" id="KW-1185">Reference proteome</keyword>
<organism evidence="2 3">
    <name type="scientific">Ohtaekwangia kribbensis</name>
    <dbReference type="NCBI Taxonomy" id="688913"/>
    <lineage>
        <taxon>Bacteria</taxon>
        <taxon>Pseudomonadati</taxon>
        <taxon>Bacteroidota</taxon>
        <taxon>Cytophagia</taxon>
        <taxon>Cytophagales</taxon>
        <taxon>Fulvivirgaceae</taxon>
        <taxon>Ohtaekwangia</taxon>
    </lineage>
</organism>
<feature type="domain" description="Tetracyclin repressor-like C-terminal" evidence="1">
    <location>
        <begin position="93"/>
        <end position="218"/>
    </location>
</feature>
<gene>
    <name evidence="2" type="ORF">ACFQ21_28190</name>
</gene>
<evidence type="ECO:0000313" key="3">
    <source>
        <dbReference type="Proteomes" id="UP001597112"/>
    </source>
</evidence>